<accession>A0A5E4BNT7</accession>
<evidence type="ECO:0000259" key="1">
    <source>
        <dbReference type="PROSITE" id="PS50022"/>
    </source>
</evidence>
<dbReference type="AlphaFoldDB" id="A0A5E4BNT7"/>
<keyword evidence="3" id="KW-1185">Reference proteome</keyword>
<name>A0A5E4BNT7_MARMO</name>
<proteinExistence type="predicted"/>
<reference evidence="2" key="1">
    <citation type="submission" date="2019-04" db="EMBL/GenBank/DDBJ databases">
        <authorList>
            <person name="Alioto T."/>
            <person name="Alioto T."/>
        </authorList>
    </citation>
    <scope>NUCLEOTIDE SEQUENCE [LARGE SCALE GENOMIC DNA]</scope>
</reference>
<dbReference type="Proteomes" id="UP000335636">
    <property type="component" value="Unassembled WGS sequence"/>
</dbReference>
<dbReference type="InterPro" id="IPR000421">
    <property type="entry name" value="FA58C"/>
</dbReference>
<dbReference type="PROSITE" id="PS50022">
    <property type="entry name" value="FA58C_3"/>
    <property type="match status" value="1"/>
</dbReference>
<gene>
    <name evidence="2" type="ORF">MONAX_5E037701</name>
</gene>
<feature type="non-terminal residue" evidence="2">
    <location>
        <position position="1"/>
    </location>
</feature>
<dbReference type="Gene3D" id="2.60.120.260">
    <property type="entry name" value="Galactose-binding domain-like"/>
    <property type="match status" value="1"/>
</dbReference>
<comment type="caution">
    <text evidence="2">The sequence shown here is derived from an EMBL/GenBank/DDBJ whole genome shotgun (WGS) entry which is preliminary data.</text>
</comment>
<dbReference type="SUPFAM" id="SSF49785">
    <property type="entry name" value="Galactose-binding domain-like"/>
    <property type="match status" value="1"/>
</dbReference>
<protein>
    <recommendedName>
        <fullName evidence="1">F5/8 type C domain-containing protein</fullName>
    </recommendedName>
</protein>
<organism evidence="2 3">
    <name type="scientific">Marmota monax</name>
    <name type="common">Woodchuck</name>
    <dbReference type="NCBI Taxonomy" id="9995"/>
    <lineage>
        <taxon>Eukaryota</taxon>
        <taxon>Metazoa</taxon>
        <taxon>Chordata</taxon>
        <taxon>Craniata</taxon>
        <taxon>Vertebrata</taxon>
        <taxon>Euteleostomi</taxon>
        <taxon>Mammalia</taxon>
        <taxon>Eutheria</taxon>
        <taxon>Euarchontoglires</taxon>
        <taxon>Glires</taxon>
        <taxon>Rodentia</taxon>
        <taxon>Sciuromorpha</taxon>
        <taxon>Sciuridae</taxon>
        <taxon>Xerinae</taxon>
        <taxon>Marmotini</taxon>
        <taxon>Marmota</taxon>
    </lineage>
</organism>
<dbReference type="Pfam" id="PF00754">
    <property type="entry name" value="F5_F8_type_C"/>
    <property type="match status" value="1"/>
</dbReference>
<dbReference type="InterPro" id="IPR008979">
    <property type="entry name" value="Galactose-bd-like_sf"/>
</dbReference>
<dbReference type="PANTHER" id="PTHR24543">
    <property type="entry name" value="MULTICOPPER OXIDASE-RELATED"/>
    <property type="match status" value="1"/>
</dbReference>
<dbReference type="PROSITE" id="PS01286">
    <property type="entry name" value="FA58C_2"/>
    <property type="match status" value="1"/>
</dbReference>
<feature type="domain" description="F5/8 type C" evidence="1">
    <location>
        <begin position="1"/>
        <end position="47"/>
    </location>
</feature>
<evidence type="ECO:0000313" key="2">
    <source>
        <dbReference type="EMBL" id="VTJ71288.1"/>
    </source>
</evidence>
<sequence>AFPGNTNSDSVVRHDLQHPVVARYVRMVPLDWNGEGRIGLRVEVYGCAYCESMCPRAGLLLYPESAIWLSLTASYCVL</sequence>
<dbReference type="EMBL" id="CABDUW010000546">
    <property type="protein sequence ID" value="VTJ71288.1"/>
    <property type="molecule type" value="Genomic_DNA"/>
</dbReference>
<evidence type="ECO:0000313" key="3">
    <source>
        <dbReference type="Proteomes" id="UP000335636"/>
    </source>
</evidence>